<organism evidence="7 8">
    <name type="scientific">Pelagibacterium luteolum</name>
    <dbReference type="NCBI Taxonomy" id="440168"/>
    <lineage>
        <taxon>Bacteria</taxon>
        <taxon>Pseudomonadati</taxon>
        <taxon>Pseudomonadota</taxon>
        <taxon>Alphaproteobacteria</taxon>
        <taxon>Hyphomicrobiales</taxon>
        <taxon>Devosiaceae</taxon>
        <taxon>Pelagibacterium</taxon>
    </lineage>
</organism>
<dbReference type="PANTHER" id="PTHR10885:SF0">
    <property type="entry name" value="ISOPENTENYL-DIPHOSPHATE DELTA-ISOMERASE"/>
    <property type="match status" value="1"/>
</dbReference>
<dbReference type="Proteomes" id="UP000199495">
    <property type="component" value="Unassembled WGS sequence"/>
</dbReference>
<dbReference type="InterPro" id="IPR011876">
    <property type="entry name" value="IsopentenylPP_isomerase_typ1"/>
</dbReference>
<dbReference type="PROSITE" id="PS51462">
    <property type="entry name" value="NUDIX"/>
    <property type="match status" value="1"/>
</dbReference>
<dbReference type="AlphaFoldDB" id="A0A1G7SUM4"/>
<dbReference type="Pfam" id="PF00293">
    <property type="entry name" value="NUDIX"/>
    <property type="match status" value="1"/>
</dbReference>
<keyword evidence="8" id="KW-1185">Reference proteome</keyword>
<dbReference type="GO" id="GO:0009240">
    <property type="term" value="P:isopentenyl diphosphate biosynthetic process"/>
    <property type="evidence" value="ECO:0007669"/>
    <property type="project" value="TreeGrafter"/>
</dbReference>
<protein>
    <recommendedName>
        <fullName evidence="3">isopentenyl-diphosphate Delta-isomerase</fullName>
        <ecNumber evidence="3">5.3.3.2</ecNumber>
    </recommendedName>
</protein>
<evidence type="ECO:0000256" key="3">
    <source>
        <dbReference type="ARBA" id="ARBA00012057"/>
    </source>
</evidence>
<reference evidence="7 8" key="1">
    <citation type="submission" date="2016-10" db="EMBL/GenBank/DDBJ databases">
        <authorList>
            <person name="de Groot N.N."/>
        </authorList>
    </citation>
    <scope>NUCLEOTIDE SEQUENCE [LARGE SCALE GENOMIC DNA]</scope>
    <source>
        <strain evidence="7 8">CGMCC 1.10267</strain>
    </source>
</reference>
<evidence type="ECO:0000256" key="1">
    <source>
        <dbReference type="ARBA" id="ARBA00004826"/>
    </source>
</evidence>
<sequence>MTASEYFDDALEELITGVDDQGEPYPIGKLDAHRASIRHRAVSIFLFRGDQLLLQQRAGVKYHAPLQWANSACSHPRWGEDSKACAKRTLRRELSLETPLRLAGSIAYDAPIGTLFENEVVDCFRGDLAPDIELDNLGSPEVANLKLVSVAVLNEAIRTRCQDFAPWFRIYVDRGLVHEILAA</sequence>
<accession>A0A1G7SUM4</accession>
<dbReference type="SUPFAM" id="SSF55811">
    <property type="entry name" value="Nudix"/>
    <property type="match status" value="1"/>
</dbReference>
<comment type="pathway">
    <text evidence="1">Isoprenoid biosynthesis; dimethylallyl diphosphate biosynthesis; dimethylallyl diphosphate from isopentenyl diphosphate: step 1/1.</text>
</comment>
<dbReference type="EMBL" id="FNCS01000001">
    <property type="protein sequence ID" value="SDG26767.1"/>
    <property type="molecule type" value="Genomic_DNA"/>
</dbReference>
<dbReference type="Gene3D" id="3.90.79.10">
    <property type="entry name" value="Nucleoside Triphosphate Pyrophosphohydrolase"/>
    <property type="match status" value="1"/>
</dbReference>
<dbReference type="InterPro" id="IPR015797">
    <property type="entry name" value="NUDIX_hydrolase-like_dom_sf"/>
</dbReference>
<dbReference type="STRING" id="440168.SAMN04487974_101739"/>
<dbReference type="OrthoDB" id="9809458at2"/>
<name>A0A1G7SUM4_9HYPH</name>
<evidence type="ECO:0000313" key="8">
    <source>
        <dbReference type="Proteomes" id="UP000199495"/>
    </source>
</evidence>
<proteinExistence type="inferred from homology"/>
<dbReference type="EC" id="5.3.3.2" evidence="3"/>
<dbReference type="GO" id="GO:0004452">
    <property type="term" value="F:isopentenyl-diphosphate delta-isomerase activity"/>
    <property type="evidence" value="ECO:0007669"/>
    <property type="project" value="UniProtKB-EC"/>
</dbReference>
<gene>
    <name evidence="7" type="ORF">SAMN04487974_101739</name>
</gene>
<feature type="domain" description="Nudix hydrolase" evidence="6">
    <location>
        <begin position="37"/>
        <end position="170"/>
    </location>
</feature>
<comment type="similarity">
    <text evidence="2">Belongs to the IPP isomerase type 1 family.</text>
</comment>
<dbReference type="InterPro" id="IPR000086">
    <property type="entry name" value="NUDIX_hydrolase_dom"/>
</dbReference>
<keyword evidence="5 7" id="KW-0413">Isomerase</keyword>
<keyword evidence="4" id="KW-0414">Isoprene biosynthesis</keyword>
<evidence type="ECO:0000256" key="2">
    <source>
        <dbReference type="ARBA" id="ARBA00007579"/>
    </source>
</evidence>
<dbReference type="RefSeq" id="WP_090591632.1">
    <property type="nucleotide sequence ID" value="NZ_FNCS01000001.1"/>
</dbReference>
<evidence type="ECO:0000256" key="4">
    <source>
        <dbReference type="ARBA" id="ARBA00023229"/>
    </source>
</evidence>
<dbReference type="GO" id="GO:0005737">
    <property type="term" value="C:cytoplasm"/>
    <property type="evidence" value="ECO:0007669"/>
    <property type="project" value="TreeGrafter"/>
</dbReference>
<dbReference type="PANTHER" id="PTHR10885">
    <property type="entry name" value="ISOPENTENYL-DIPHOSPHATE DELTA-ISOMERASE"/>
    <property type="match status" value="1"/>
</dbReference>
<dbReference type="CDD" id="cd02885">
    <property type="entry name" value="NUDIX_IPP_Isomerase"/>
    <property type="match status" value="1"/>
</dbReference>
<evidence type="ECO:0000259" key="6">
    <source>
        <dbReference type="PROSITE" id="PS51462"/>
    </source>
</evidence>
<evidence type="ECO:0000256" key="5">
    <source>
        <dbReference type="ARBA" id="ARBA00023235"/>
    </source>
</evidence>
<evidence type="ECO:0000313" key="7">
    <source>
        <dbReference type="EMBL" id="SDG26767.1"/>
    </source>
</evidence>